<evidence type="ECO:0000256" key="1">
    <source>
        <dbReference type="ARBA" id="ARBA00022723"/>
    </source>
</evidence>
<dbReference type="OMA" id="KNARYEN"/>
<name>A0A452QK94_URSAM</name>
<reference evidence="4" key="2">
    <citation type="submission" date="2025-08" db="UniProtKB">
        <authorList>
            <consortium name="Ensembl"/>
        </authorList>
    </citation>
    <scope>IDENTIFICATION</scope>
</reference>
<dbReference type="InterPro" id="IPR018247">
    <property type="entry name" value="EF_Hand_1_Ca_BS"/>
</dbReference>
<reference evidence="5" key="1">
    <citation type="submission" date="2016-06" db="EMBL/GenBank/DDBJ databases">
        <title>De novo assembly and RNA-Seq shows season-dependent expression and editing in black bear kidneys.</title>
        <authorList>
            <person name="Korstanje R."/>
            <person name="Srivastava A."/>
            <person name="Sarsani V.K."/>
            <person name="Sheehan S.M."/>
            <person name="Seger R.L."/>
            <person name="Barter M.E."/>
            <person name="Lindqvist C."/>
            <person name="Brody L.C."/>
            <person name="Mullikin J.C."/>
        </authorList>
    </citation>
    <scope>NUCLEOTIDE SEQUENCE [LARGE SCALE GENOMIC DNA]</scope>
</reference>
<accession>A0A452QK94</accession>
<dbReference type="AlphaFoldDB" id="A0A452QK94"/>
<feature type="domain" description="EF-hand" evidence="3">
    <location>
        <begin position="19"/>
        <end position="54"/>
    </location>
</feature>
<keyword evidence="2" id="KW-0106">Calcium</keyword>
<dbReference type="Proteomes" id="UP000291022">
    <property type="component" value="Unassembled WGS sequence"/>
</dbReference>
<organism evidence="4 5">
    <name type="scientific">Ursus americanus</name>
    <name type="common">American black bear</name>
    <name type="synonym">Euarctos americanus</name>
    <dbReference type="NCBI Taxonomy" id="9643"/>
    <lineage>
        <taxon>Eukaryota</taxon>
        <taxon>Metazoa</taxon>
        <taxon>Chordata</taxon>
        <taxon>Craniata</taxon>
        <taxon>Vertebrata</taxon>
        <taxon>Euteleostomi</taxon>
        <taxon>Mammalia</taxon>
        <taxon>Eutheria</taxon>
        <taxon>Laurasiatheria</taxon>
        <taxon>Carnivora</taxon>
        <taxon>Caniformia</taxon>
        <taxon>Ursidae</taxon>
        <taxon>Ursus</taxon>
    </lineage>
</organism>
<dbReference type="GO" id="GO:0005509">
    <property type="term" value="F:calcium ion binding"/>
    <property type="evidence" value="ECO:0007669"/>
    <property type="project" value="InterPro"/>
</dbReference>
<dbReference type="PROSITE" id="PS50222">
    <property type="entry name" value="EF_HAND_2"/>
    <property type="match status" value="1"/>
</dbReference>
<dbReference type="Ensembl" id="ENSUAMT00000006366.1">
    <property type="protein sequence ID" value="ENSUAMP00000005613.1"/>
    <property type="gene ID" value="ENSUAMG00000004973.1"/>
</dbReference>
<evidence type="ECO:0000259" key="3">
    <source>
        <dbReference type="PROSITE" id="PS50222"/>
    </source>
</evidence>
<dbReference type="STRING" id="9643.ENSUAMP00000005613"/>
<dbReference type="GeneTree" id="ENSGT01090000261028"/>
<dbReference type="InterPro" id="IPR011992">
    <property type="entry name" value="EF-hand-dom_pair"/>
</dbReference>
<evidence type="ECO:0000256" key="2">
    <source>
        <dbReference type="ARBA" id="ARBA00022837"/>
    </source>
</evidence>
<keyword evidence="1" id="KW-0479">Metal-binding</keyword>
<evidence type="ECO:0000313" key="5">
    <source>
        <dbReference type="Proteomes" id="UP000291022"/>
    </source>
</evidence>
<reference evidence="4" key="3">
    <citation type="submission" date="2025-09" db="UniProtKB">
        <authorList>
            <consortium name="Ensembl"/>
        </authorList>
    </citation>
    <scope>IDENTIFICATION</scope>
</reference>
<keyword evidence="5" id="KW-1185">Reference proteome</keyword>
<sequence>MLRWLRGFVLPAAACQEDNDYFGYEILFQDLDRDGNGLVDIVELQEGLKNWGSSFGPNSENVRQRKGKGSIKSCPSPVLPATLSHEGDVIRALQNPLQRYIWKIVLMGLVD</sequence>
<dbReference type="SUPFAM" id="SSF47473">
    <property type="entry name" value="EF-hand"/>
    <property type="match status" value="1"/>
</dbReference>
<protein>
    <recommendedName>
        <fullName evidence="3">EF-hand domain-containing protein</fullName>
    </recommendedName>
</protein>
<proteinExistence type="predicted"/>
<dbReference type="InterPro" id="IPR002048">
    <property type="entry name" value="EF_hand_dom"/>
</dbReference>
<dbReference type="PROSITE" id="PS00018">
    <property type="entry name" value="EF_HAND_1"/>
    <property type="match status" value="1"/>
</dbReference>
<evidence type="ECO:0000313" key="4">
    <source>
        <dbReference type="Ensembl" id="ENSUAMP00000005613.1"/>
    </source>
</evidence>